<dbReference type="PROSITE" id="PS51178">
    <property type="entry name" value="PASTA"/>
    <property type="match status" value="1"/>
</dbReference>
<dbReference type="Pfam" id="PF00905">
    <property type="entry name" value="Transpeptidase"/>
    <property type="match status" value="1"/>
</dbReference>
<feature type="region of interest" description="Disordered" evidence="4">
    <location>
        <begin position="1"/>
        <end position="22"/>
    </location>
</feature>
<keyword evidence="7" id="KW-0131">Cell cycle</keyword>
<keyword evidence="5" id="KW-0812">Transmembrane</keyword>
<keyword evidence="7" id="KW-0132">Cell division</keyword>
<dbReference type="InterPro" id="IPR036138">
    <property type="entry name" value="PBP_dimer_sf"/>
</dbReference>
<keyword evidence="5" id="KW-1133">Transmembrane helix</keyword>
<dbReference type="Gene3D" id="3.30.450.330">
    <property type="match status" value="1"/>
</dbReference>
<accession>A0A1H2W2I2</accession>
<dbReference type="Proteomes" id="UP000182379">
    <property type="component" value="Unassembled WGS sequence"/>
</dbReference>
<dbReference type="InterPro" id="IPR001460">
    <property type="entry name" value="PCN-bd_Tpept"/>
</dbReference>
<proteinExistence type="inferred from homology"/>
<dbReference type="EMBL" id="FNOP01000005">
    <property type="protein sequence ID" value="SDW74852.1"/>
    <property type="molecule type" value="Genomic_DNA"/>
</dbReference>
<dbReference type="SUPFAM" id="SSF56519">
    <property type="entry name" value="Penicillin binding protein dimerisation domain"/>
    <property type="match status" value="1"/>
</dbReference>
<evidence type="ECO:0000256" key="3">
    <source>
        <dbReference type="ARBA" id="ARBA00023136"/>
    </source>
</evidence>
<dbReference type="GO" id="GO:0071555">
    <property type="term" value="P:cell wall organization"/>
    <property type="evidence" value="ECO:0007669"/>
    <property type="project" value="TreeGrafter"/>
</dbReference>
<evidence type="ECO:0000313" key="8">
    <source>
        <dbReference type="Proteomes" id="UP000182379"/>
    </source>
</evidence>
<evidence type="ECO:0000256" key="2">
    <source>
        <dbReference type="ARBA" id="ARBA00007171"/>
    </source>
</evidence>
<feature type="domain" description="PASTA" evidence="6">
    <location>
        <begin position="639"/>
        <end position="697"/>
    </location>
</feature>
<sequence>MKIPQFLQRKKKKTGPAPEKPVLKLDPNHQEILHEGKLRAVGLGKFLGLAVLVIVVRLFWLQIVQGSTLAQEANDQITGEHTEIAPRGSIVDRNGEELAVSVISKSLYVDPQELVDNPDRWPAGKMPSRDPKKVAADALAPVLGLNANKLYEEFCEPDRRFIWVKRTLDPHVADQVEAILKEQKLSGFHFKEESKRFYTKNDLAAQVLGFVGTDDKGLEGVEASMDDQLKGRNQKKRSFFDAKGNQVGQSAMNQVQVRRMNTVQLTIDARMQFILEKSLDEAIKKTHAASAAAILMDPNTGEILGMASRPTFDPNHFAQAPKGAYMNRGVGIVYEPGSVFKPIMGSAGLMEGVITPNTPFNDQGSIDVGGRRIRNWDGKGMGHVTFTDVIKFSLNTGMADLGLKLGGERETQYAKAFGFGSATGSDVPGEEAGILYNPKDMVPSDVATMAIGQGIAVTPLQMLRAICAIANGGSLVKPYIVKKVTSPDGKVLQEGKTEVVRTVITPEVAEEMRTMMEKVVSEGGGKTAQIKGYKIAGKTGTAEKLSPKGGYIPGVYIASFVGFVPSDAPRYAMIIMLDSPKGAFYGSQVSAPIFRDTLQQILVAEGVQPSNWDGLPTVESLLAKTAKEAAPLATLEADGNGAVKLPNLAGHAIREVAAALGGANLALIPVGSGTSWKQNPAPGTILHKGDTVTVYFR</sequence>
<dbReference type="Gene3D" id="3.40.710.10">
    <property type="entry name" value="DD-peptidase/beta-lactamase superfamily"/>
    <property type="match status" value="1"/>
</dbReference>
<dbReference type="GO" id="GO:0008658">
    <property type="term" value="F:penicillin binding"/>
    <property type="evidence" value="ECO:0007669"/>
    <property type="project" value="InterPro"/>
</dbReference>
<evidence type="ECO:0000256" key="4">
    <source>
        <dbReference type="SAM" id="MobiDB-lite"/>
    </source>
</evidence>
<dbReference type="Pfam" id="PF03717">
    <property type="entry name" value="PBP_dimer"/>
    <property type="match status" value="1"/>
</dbReference>
<dbReference type="PANTHER" id="PTHR30627">
    <property type="entry name" value="PEPTIDOGLYCAN D,D-TRANSPEPTIDASE"/>
    <property type="match status" value="1"/>
</dbReference>
<comment type="subcellular location">
    <subcellularLocation>
        <location evidence="1">Membrane</location>
    </subcellularLocation>
</comment>
<protein>
    <submittedName>
        <fullName evidence="7">Cell division protein FtsI (Penicillin-binding protein 3)/stage V sporulation protein D (Sporulation-specific penicillin-binding protein)</fullName>
    </submittedName>
</protein>
<comment type="caution">
    <text evidence="7">The sequence shown here is derived from an EMBL/GenBank/DDBJ whole genome shotgun (WGS) entry which is preliminary data.</text>
</comment>
<dbReference type="AlphaFoldDB" id="A0A1H2W2I2"/>
<dbReference type="RefSeq" id="WP_083337375.1">
    <property type="nucleotide sequence ID" value="NZ_CALAKB010000006.1"/>
</dbReference>
<dbReference type="SUPFAM" id="SSF54184">
    <property type="entry name" value="Penicillin-binding protein 2x (pbp-2x), c-terminal domain"/>
    <property type="match status" value="1"/>
</dbReference>
<name>A0A1H2W2I2_ACIFE</name>
<dbReference type="GO" id="GO:0051301">
    <property type="term" value="P:cell division"/>
    <property type="evidence" value="ECO:0007669"/>
    <property type="project" value="UniProtKB-KW"/>
</dbReference>
<dbReference type="Gene3D" id="3.90.1310.10">
    <property type="entry name" value="Penicillin-binding protein 2a (Domain 2)"/>
    <property type="match status" value="1"/>
</dbReference>
<evidence type="ECO:0000256" key="5">
    <source>
        <dbReference type="SAM" id="Phobius"/>
    </source>
</evidence>
<reference evidence="7 8" key="1">
    <citation type="submission" date="2016-10" db="EMBL/GenBank/DDBJ databases">
        <authorList>
            <person name="Varghese N."/>
            <person name="Submissions S."/>
        </authorList>
    </citation>
    <scope>NUCLEOTIDE SEQUENCE [LARGE SCALE GENOMIC DNA]</scope>
    <source>
        <strain evidence="7 8">WCC6</strain>
    </source>
</reference>
<gene>
    <name evidence="7" type="ORF">SAMN05216495_10575</name>
</gene>
<dbReference type="InterPro" id="IPR005543">
    <property type="entry name" value="PASTA_dom"/>
</dbReference>
<dbReference type="InterPro" id="IPR005311">
    <property type="entry name" value="PBP_dimer"/>
</dbReference>
<keyword evidence="3 5" id="KW-0472">Membrane</keyword>
<evidence type="ECO:0000313" key="7">
    <source>
        <dbReference type="EMBL" id="SDW74852.1"/>
    </source>
</evidence>
<dbReference type="InterPro" id="IPR012338">
    <property type="entry name" value="Beta-lactam/transpept-like"/>
</dbReference>
<dbReference type="Pfam" id="PF03793">
    <property type="entry name" value="PASTA"/>
    <property type="match status" value="1"/>
</dbReference>
<evidence type="ECO:0000259" key="6">
    <source>
        <dbReference type="PROSITE" id="PS51178"/>
    </source>
</evidence>
<dbReference type="PANTHER" id="PTHR30627:SF1">
    <property type="entry name" value="PEPTIDOGLYCAN D,D-TRANSPEPTIDASE FTSI"/>
    <property type="match status" value="1"/>
</dbReference>
<dbReference type="SUPFAM" id="SSF56601">
    <property type="entry name" value="beta-lactamase/transpeptidase-like"/>
    <property type="match status" value="1"/>
</dbReference>
<dbReference type="GO" id="GO:0005886">
    <property type="term" value="C:plasma membrane"/>
    <property type="evidence" value="ECO:0007669"/>
    <property type="project" value="TreeGrafter"/>
</dbReference>
<organism evidence="7 8">
    <name type="scientific">Acidaminococcus fermentans</name>
    <dbReference type="NCBI Taxonomy" id="905"/>
    <lineage>
        <taxon>Bacteria</taxon>
        <taxon>Bacillati</taxon>
        <taxon>Bacillota</taxon>
        <taxon>Negativicutes</taxon>
        <taxon>Acidaminococcales</taxon>
        <taxon>Acidaminococcaceae</taxon>
        <taxon>Acidaminococcus</taxon>
    </lineage>
</organism>
<comment type="similarity">
    <text evidence="2">Belongs to the transpeptidase family.</text>
</comment>
<dbReference type="Gene3D" id="3.30.10.20">
    <property type="match status" value="1"/>
</dbReference>
<dbReference type="InterPro" id="IPR050515">
    <property type="entry name" value="Beta-lactam/transpept"/>
</dbReference>
<evidence type="ECO:0000256" key="1">
    <source>
        <dbReference type="ARBA" id="ARBA00004370"/>
    </source>
</evidence>
<dbReference type="Gene3D" id="1.10.150.770">
    <property type="match status" value="1"/>
</dbReference>
<feature type="transmembrane region" description="Helical" evidence="5">
    <location>
        <begin position="40"/>
        <end position="60"/>
    </location>
</feature>